<dbReference type="RefSeq" id="WP_289320047.1">
    <property type="nucleotide sequence ID" value="NZ_JAUCEY010000008.1"/>
</dbReference>
<dbReference type="Pfam" id="PF03618">
    <property type="entry name" value="Kinase-PPPase"/>
    <property type="match status" value="1"/>
</dbReference>
<dbReference type="InterPro" id="IPR027417">
    <property type="entry name" value="P-loop_NTPase"/>
</dbReference>
<evidence type="ECO:0000313" key="7">
    <source>
        <dbReference type="Proteomes" id="UP001234602"/>
    </source>
</evidence>
<dbReference type="EMBL" id="JAUCEY010000008">
    <property type="protein sequence ID" value="MDM5452823.1"/>
    <property type="molecule type" value="Genomic_DNA"/>
</dbReference>
<dbReference type="GO" id="GO:0005524">
    <property type="term" value="F:ATP binding"/>
    <property type="evidence" value="ECO:0007669"/>
    <property type="project" value="InterPro"/>
</dbReference>
<gene>
    <name evidence="6" type="ORF">QUF89_11575</name>
</gene>
<dbReference type="PANTHER" id="PTHR31756:SF3">
    <property type="entry name" value="PYRUVATE, PHOSPHATE DIKINASE REGULATORY PROTEIN 1, CHLOROPLASTIC"/>
    <property type="match status" value="1"/>
</dbReference>
<evidence type="ECO:0000256" key="5">
    <source>
        <dbReference type="HAMAP-Rule" id="MF_00921"/>
    </source>
</evidence>
<dbReference type="PANTHER" id="PTHR31756">
    <property type="entry name" value="PYRUVATE, PHOSPHATE DIKINASE REGULATORY PROTEIN 1, CHLOROPLASTIC"/>
    <property type="match status" value="1"/>
</dbReference>
<sequence>MKAIRGLAKGMTENMNGSIIYVVSDSVGETAELVTKAAASQFSGSAFSIKRIPYIEDEQNVDEVISLAKLDGAIIAYTLVKPAIRAYMKAQVEKENLSAYDILGPLMDILQERAPKGPLNEPGLVRKLDDDYFKRVEAIEFAVKYDDGRDPRGILRADIVLVGVSRTSKTPLSQYLAHKRYKVANVPLVPEVEPPEELFLVPPEKCIGLKISPEKLNHIRKERLKSLGLNDHAIYANVERIKEELTYFDKIISRLNCPIIDVTNKAVEETANLIINILQNKNR</sequence>
<keyword evidence="6" id="KW-0670">Pyruvate</keyword>
<proteinExistence type="inferred from homology"/>
<evidence type="ECO:0000256" key="2">
    <source>
        <dbReference type="ARBA" id="ARBA00022679"/>
    </source>
</evidence>
<dbReference type="GO" id="GO:0004674">
    <property type="term" value="F:protein serine/threonine kinase activity"/>
    <property type="evidence" value="ECO:0007669"/>
    <property type="project" value="UniProtKB-UniRule"/>
</dbReference>
<dbReference type="AlphaFoldDB" id="A0AAW7I9U8"/>
<dbReference type="EC" id="2.7.11.32" evidence="5"/>
<dbReference type="GO" id="GO:0016776">
    <property type="term" value="F:phosphotransferase activity, phosphate group as acceptor"/>
    <property type="evidence" value="ECO:0007669"/>
    <property type="project" value="UniProtKB-UniRule"/>
</dbReference>
<evidence type="ECO:0000256" key="4">
    <source>
        <dbReference type="ARBA" id="ARBA00022777"/>
    </source>
</evidence>
<dbReference type="InterPro" id="IPR005177">
    <property type="entry name" value="Kinase-pyrophosphorylase"/>
</dbReference>
<dbReference type="InterPro" id="IPR026565">
    <property type="entry name" value="PPDK_reg"/>
</dbReference>
<dbReference type="Gene3D" id="3.40.50.300">
    <property type="entry name" value="P-loop containing nucleotide triphosphate hydrolases"/>
    <property type="match status" value="1"/>
</dbReference>
<comment type="caution">
    <text evidence="6">The sequence shown here is derived from an EMBL/GenBank/DDBJ whole genome shotgun (WGS) entry which is preliminary data.</text>
</comment>
<accession>A0AAW7I9U8</accession>
<dbReference type="GO" id="GO:0043531">
    <property type="term" value="F:ADP binding"/>
    <property type="evidence" value="ECO:0007669"/>
    <property type="project" value="UniProtKB-UniRule"/>
</dbReference>
<dbReference type="HAMAP" id="MF_00921">
    <property type="entry name" value="PDRP"/>
    <property type="match status" value="1"/>
</dbReference>
<evidence type="ECO:0000313" key="6">
    <source>
        <dbReference type="EMBL" id="MDM5452823.1"/>
    </source>
</evidence>
<comment type="similarity">
    <text evidence="5">Belongs to the pyruvate, phosphate/water dikinase regulatory protein family. PDRP subfamily.</text>
</comment>
<name>A0AAW7I9U8_9BACI</name>
<feature type="binding site" evidence="5">
    <location>
        <begin position="163"/>
        <end position="170"/>
    </location>
    <ligand>
        <name>ADP</name>
        <dbReference type="ChEBI" id="CHEBI:456216"/>
    </ligand>
</feature>
<evidence type="ECO:0000256" key="1">
    <source>
        <dbReference type="ARBA" id="ARBA00022527"/>
    </source>
</evidence>
<evidence type="ECO:0000256" key="3">
    <source>
        <dbReference type="ARBA" id="ARBA00022741"/>
    </source>
</evidence>
<dbReference type="Proteomes" id="UP001234602">
    <property type="component" value="Unassembled WGS sequence"/>
</dbReference>
<comment type="catalytic activity">
    <reaction evidence="5">
        <text>N(tele)-phospho-L-histidyl/O-phospho-L-threonyl-[pyruvate, phosphate dikinase] + phosphate + H(+) = N(tele)-phospho-L-histidyl/L-threonyl-[pyruvate, phosphate dikinase] + diphosphate</text>
        <dbReference type="Rhea" id="RHEA:43696"/>
        <dbReference type="Rhea" id="RHEA-COMP:10650"/>
        <dbReference type="Rhea" id="RHEA-COMP:10651"/>
        <dbReference type="ChEBI" id="CHEBI:15378"/>
        <dbReference type="ChEBI" id="CHEBI:30013"/>
        <dbReference type="ChEBI" id="CHEBI:33019"/>
        <dbReference type="ChEBI" id="CHEBI:43474"/>
        <dbReference type="ChEBI" id="CHEBI:61977"/>
        <dbReference type="ChEBI" id="CHEBI:83586"/>
        <dbReference type="EC" id="2.7.4.27"/>
    </reaction>
</comment>
<keyword evidence="3 5" id="KW-0547">Nucleotide-binding</keyword>
<dbReference type="NCBIfam" id="NF003742">
    <property type="entry name" value="PRK05339.1"/>
    <property type="match status" value="1"/>
</dbReference>
<comment type="catalytic activity">
    <reaction evidence="5">
        <text>N(tele)-phospho-L-histidyl/L-threonyl-[pyruvate, phosphate dikinase] + ADP = N(tele)-phospho-L-histidyl/O-phospho-L-threonyl-[pyruvate, phosphate dikinase] + AMP + H(+)</text>
        <dbReference type="Rhea" id="RHEA:43692"/>
        <dbReference type="Rhea" id="RHEA-COMP:10650"/>
        <dbReference type="Rhea" id="RHEA-COMP:10651"/>
        <dbReference type="ChEBI" id="CHEBI:15378"/>
        <dbReference type="ChEBI" id="CHEBI:30013"/>
        <dbReference type="ChEBI" id="CHEBI:61977"/>
        <dbReference type="ChEBI" id="CHEBI:83586"/>
        <dbReference type="ChEBI" id="CHEBI:456215"/>
        <dbReference type="ChEBI" id="CHEBI:456216"/>
        <dbReference type="EC" id="2.7.11.32"/>
    </reaction>
</comment>
<keyword evidence="1 5" id="KW-0723">Serine/threonine-protein kinase</keyword>
<reference evidence="6" key="1">
    <citation type="submission" date="2023-06" db="EMBL/GenBank/DDBJ databases">
        <title>Comparative genomics of Bacillaceae isolates and their secondary metabolite potential.</title>
        <authorList>
            <person name="Song L."/>
            <person name="Nielsen L.J."/>
            <person name="Mohite O."/>
            <person name="Xu X."/>
            <person name="Weber T."/>
            <person name="Kovacs A.T."/>
        </authorList>
    </citation>
    <scope>NUCLEOTIDE SEQUENCE</scope>
    <source>
        <strain evidence="6">D8_B_37</strain>
    </source>
</reference>
<keyword evidence="2 5" id="KW-0808">Transferase</keyword>
<comment type="function">
    <text evidence="5">Bifunctional serine/threonine kinase and phosphorylase involved in the regulation of the pyruvate, phosphate dikinase (PPDK) by catalyzing its phosphorylation/dephosphorylation.</text>
</comment>
<protein>
    <recommendedName>
        <fullName evidence="5">Putative pyruvate, phosphate dikinase regulatory protein</fullName>
        <shortName evidence="5">PPDK regulatory protein</shortName>
        <ecNumber evidence="5">2.7.11.32</ecNumber>
        <ecNumber evidence="5">2.7.4.27</ecNumber>
    </recommendedName>
</protein>
<keyword evidence="4 5" id="KW-0418">Kinase</keyword>
<organism evidence="6 7">
    <name type="scientific">Peribacillus simplex</name>
    <dbReference type="NCBI Taxonomy" id="1478"/>
    <lineage>
        <taxon>Bacteria</taxon>
        <taxon>Bacillati</taxon>
        <taxon>Bacillota</taxon>
        <taxon>Bacilli</taxon>
        <taxon>Bacillales</taxon>
        <taxon>Bacillaceae</taxon>
        <taxon>Peribacillus</taxon>
    </lineage>
</organism>
<dbReference type="EC" id="2.7.4.27" evidence="5"/>